<accession>A0A2S9V441</accession>
<reference evidence="2" key="1">
    <citation type="journal article" date="2020" name="Int. J. Syst. Evol. Microbiol.">
        <title>Alteromonas alba sp. nov., a marine bacterium isolated from the seawater of the West Pacific Ocean.</title>
        <authorList>
            <person name="Sun C."/>
            <person name="Wu Y.-H."/>
            <person name="Xamxidin M."/>
            <person name="Cheng H."/>
            <person name="Xu X.-W."/>
        </authorList>
    </citation>
    <scope>NUCLEOTIDE SEQUENCE [LARGE SCALE GENOMIC DNA]</scope>
    <source>
        <strain evidence="2">190</strain>
    </source>
</reference>
<protein>
    <submittedName>
        <fullName evidence="1">Uncharacterized protein</fullName>
    </submittedName>
</protein>
<dbReference type="EMBL" id="PVNP01000212">
    <property type="protein sequence ID" value="PRO71218.1"/>
    <property type="molecule type" value="Genomic_DNA"/>
</dbReference>
<evidence type="ECO:0000313" key="2">
    <source>
        <dbReference type="Proteomes" id="UP000238949"/>
    </source>
</evidence>
<dbReference type="Proteomes" id="UP000238949">
    <property type="component" value="Unassembled WGS sequence"/>
</dbReference>
<dbReference type="AlphaFoldDB" id="A0A2S9V441"/>
<name>A0A2S9V441_9ALTE</name>
<keyword evidence="2" id="KW-1185">Reference proteome</keyword>
<dbReference type="RefSeq" id="WP_105936772.1">
    <property type="nucleotide sequence ID" value="NZ_PVNP01000212.1"/>
</dbReference>
<gene>
    <name evidence="1" type="ORF">C6Y40_23255</name>
</gene>
<evidence type="ECO:0000313" key="1">
    <source>
        <dbReference type="EMBL" id="PRO71218.1"/>
    </source>
</evidence>
<comment type="caution">
    <text evidence="1">The sequence shown here is derived from an EMBL/GenBank/DDBJ whole genome shotgun (WGS) entry which is preliminary data.</text>
</comment>
<sequence length="62" mass="6833">MKQNKATLLQIVDITTIEHAKNGFLPILAGTFKTLKSHIGSVPVPANGYRAIFTHYFAFSIT</sequence>
<proteinExistence type="predicted"/>
<organism evidence="1 2">
    <name type="scientific">Alteromonas alba</name>
    <dbReference type="NCBI Taxonomy" id="2079529"/>
    <lineage>
        <taxon>Bacteria</taxon>
        <taxon>Pseudomonadati</taxon>
        <taxon>Pseudomonadota</taxon>
        <taxon>Gammaproteobacteria</taxon>
        <taxon>Alteromonadales</taxon>
        <taxon>Alteromonadaceae</taxon>
        <taxon>Alteromonas/Salinimonas group</taxon>
        <taxon>Alteromonas</taxon>
    </lineage>
</organism>